<keyword evidence="1" id="KW-1133">Transmembrane helix</keyword>
<reference evidence="2 3" key="1">
    <citation type="submission" date="2020-04" db="EMBL/GenBank/DDBJ databases">
        <authorList>
            <person name="Zhang R."/>
            <person name="Schippers A."/>
        </authorList>
    </citation>
    <scope>NUCLEOTIDE SEQUENCE [LARGE SCALE GENOMIC DNA]</scope>
    <source>
        <strain evidence="2 3">DSM 109850</strain>
    </source>
</reference>
<dbReference type="EMBL" id="JABBVZ010000001">
    <property type="protein sequence ID" value="NMP20843.1"/>
    <property type="molecule type" value="Genomic_DNA"/>
</dbReference>
<dbReference type="Gene3D" id="2.130.10.10">
    <property type="entry name" value="YVTN repeat-like/Quinoprotein amine dehydrogenase"/>
    <property type="match status" value="1"/>
</dbReference>
<gene>
    <name evidence="2" type="ORF">HIJ39_00510</name>
</gene>
<comment type="caution">
    <text evidence="2">The sequence shown here is derived from an EMBL/GenBank/DDBJ whole genome shotgun (WGS) entry which is preliminary data.</text>
</comment>
<keyword evidence="1" id="KW-0812">Transmembrane</keyword>
<accession>A0A7Y0L058</accession>
<evidence type="ECO:0000313" key="2">
    <source>
        <dbReference type="EMBL" id="NMP20843.1"/>
    </source>
</evidence>
<dbReference type="Proteomes" id="UP000533476">
    <property type="component" value="Unassembled WGS sequence"/>
</dbReference>
<name>A0A7Y0L058_9FIRM</name>
<proteinExistence type="predicted"/>
<dbReference type="SUPFAM" id="SSF110296">
    <property type="entry name" value="Oligoxyloglucan reducing end-specific cellobiohydrolase"/>
    <property type="match status" value="1"/>
</dbReference>
<dbReference type="RefSeq" id="WP_169095588.1">
    <property type="nucleotide sequence ID" value="NZ_JABBVZ010000001.1"/>
</dbReference>
<feature type="transmembrane region" description="Helical" evidence="1">
    <location>
        <begin position="45"/>
        <end position="64"/>
    </location>
</feature>
<evidence type="ECO:0000256" key="1">
    <source>
        <dbReference type="SAM" id="Phobius"/>
    </source>
</evidence>
<sequence length="521" mass="54875">MSRDLDQDLGQLLDEALGEKLGLYYQPAWHPKYRAARRRSRVKRIALASVGVAAAGMLALPLTVRLPEGHGAVSNLNLSSVHLPSGLSHNVSQISHGAFSVSSMMPVYGTYPVANPTGHDLTLTGSFSINGSRGDTLSLLLNNKMKLMGGMLFNQGTPTYSFTGSSMEDGTAVASPSPATPIQGEWLQQDNVGINTASVAGNHTYVTHNNLWADITGSQLQDWVTSPANPRPNTVDSIAALPSSPDQALLTEEKPSGLSDGFITHNGGRTWVGWGLGAQTVSNLIAMKDRFWAILNGTLAWSANGRQWNSVLNLNIKKWQVESFALDPANPNVMAVALIPISGDGVGPVLESQNGGQSWQEVPHFPAIGAAPTTMVMTANGDIAALINANGPTIVYYAQSTGQWSIVPVPATSNAEGLGQLAASPNGDLLYGAPGGSIYQWVGQSKVWLVINPPPGLDGSGQAPSPLGSIGNQQITASYPSGWWIVYEPPHQFAAAVKTALKAKSGTKALLARPATLQTKP</sequence>
<dbReference type="AlphaFoldDB" id="A0A7Y0L058"/>
<protein>
    <submittedName>
        <fullName evidence="2">Uncharacterized protein</fullName>
    </submittedName>
</protein>
<dbReference type="InterPro" id="IPR015943">
    <property type="entry name" value="WD40/YVTN_repeat-like_dom_sf"/>
</dbReference>
<evidence type="ECO:0000313" key="3">
    <source>
        <dbReference type="Proteomes" id="UP000533476"/>
    </source>
</evidence>
<organism evidence="2 3">
    <name type="scientific">Sulfobacillus harzensis</name>
    <dbReference type="NCBI Taxonomy" id="2729629"/>
    <lineage>
        <taxon>Bacteria</taxon>
        <taxon>Bacillati</taxon>
        <taxon>Bacillota</taxon>
        <taxon>Clostridia</taxon>
        <taxon>Eubacteriales</taxon>
        <taxon>Clostridiales Family XVII. Incertae Sedis</taxon>
        <taxon>Sulfobacillus</taxon>
    </lineage>
</organism>
<keyword evidence="1" id="KW-0472">Membrane</keyword>
<keyword evidence="3" id="KW-1185">Reference proteome</keyword>